<dbReference type="GO" id="GO:0016432">
    <property type="term" value="F:tRNA-uridine aminocarboxypropyltransferase activity"/>
    <property type="evidence" value="ECO:0007669"/>
    <property type="project" value="UniProtKB-EC"/>
</dbReference>
<keyword evidence="2" id="KW-0808">Transferase</keyword>
<evidence type="ECO:0000256" key="5">
    <source>
        <dbReference type="ARBA" id="ARBA00034489"/>
    </source>
</evidence>
<evidence type="ECO:0000256" key="1">
    <source>
        <dbReference type="ARBA" id="ARBA00012386"/>
    </source>
</evidence>
<feature type="domain" description="DTW" evidence="8">
    <location>
        <begin position="115"/>
        <end position="323"/>
    </location>
</feature>
<accession>A0A813FRS2</accession>
<name>A0A813FRS2_POLGL</name>
<evidence type="ECO:0000313" key="9">
    <source>
        <dbReference type="EMBL" id="CAE8616487.1"/>
    </source>
</evidence>
<dbReference type="AlphaFoldDB" id="A0A813FRS2"/>
<comment type="similarity">
    <text evidence="5">Belongs to the TDD superfamily. DTWD2 family.</text>
</comment>
<dbReference type="GO" id="GO:0008033">
    <property type="term" value="P:tRNA processing"/>
    <property type="evidence" value="ECO:0007669"/>
    <property type="project" value="UniProtKB-KW"/>
</dbReference>
<feature type="compositionally biased region" description="Acidic residues" evidence="7">
    <location>
        <begin position="91"/>
        <end position="102"/>
    </location>
</feature>
<evidence type="ECO:0000256" key="3">
    <source>
        <dbReference type="ARBA" id="ARBA00022691"/>
    </source>
</evidence>
<comment type="caution">
    <text evidence="9">The sequence shown here is derived from an EMBL/GenBank/DDBJ whole genome shotgun (WGS) entry which is preliminary data.</text>
</comment>
<dbReference type="PANTHER" id="PTHR21392:SF0">
    <property type="entry name" value="TRNA-URIDINE AMINOCARBOXYPROPYLTRANSFERASE 2"/>
    <property type="match status" value="1"/>
</dbReference>
<evidence type="ECO:0000256" key="2">
    <source>
        <dbReference type="ARBA" id="ARBA00022679"/>
    </source>
</evidence>
<dbReference type="Pfam" id="PF03942">
    <property type="entry name" value="DTW"/>
    <property type="match status" value="1"/>
</dbReference>
<dbReference type="EMBL" id="CAJNNV010025886">
    <property type="protein sequence ID" value="CAE8616487.1"/>
    <property type="molecule type" value="Genomic_DNA"/>
</dbReference>
<feature type="region of interest" description="Disordered" evidence="7">
    <location>
        <begin position="207"/>
        <end position="228"/>
    </location>
</feature>
<protein>
    <recommendedName>
        <fullName evidence="1">tRNA-uridine aminocarboxypropyltransferase</fullName>
        <ecNumber evidence="1">2.5.1.25</ecNumber>
    </recommendedName>
</protein>
<dbReference type="EC" id="2.5.1.25" evidence="1"/>
<evidence type="ECO:0000256" key="4">
    <source>
        <dbReference type="ARBA" id="ARBA00022694"/>
    </source>
</evidence>
<keyword evidence="10" id="KW-1185">Reference proteome</keyword>
<evidence type="ECO:0000259" key="8">
    <source>
        <dbReference type="SMART" id="SM01144"/>
    </source>
</evidence>
<gene>
    <name evidence="9" type="ORF">PGLA1383_LOCUS34173</name>
</gene>
<sequence>MTLCIQRLTRSKHSICSHIATNCAIHKADRSTEQSGAAAVAVAGIVYCAVSVSASHGRCRGRWIAVAQGTSKHMGFPTVAVAADSDKGLAAEDDGSQSDEEERPPPDASEDQVQTRPWCKDCDRPSNICLCSSLPVDGPLETRTRIVMFIHPKEVKRALGTAPLVQLCLRDVVMREGEIFPDPAADPNFHAQLTAGGRQVVLVCPGPDAEELTPLPPEGPGSDEPLLDSAPPRTLIFVDGRWPQAKAMVFNSPWLKEIPRVVLRPTAQSGYVFRQQPGEGCLSTIEAVAEALLALEGQRGPALKEALLRTFRQMVQHQVDRIPDIFDKNANFAAKKPTRPFDAEAWSLSLPSLFCDSFSSHSLATQIQQQQWRSKTSTAVSFHQQVTLQTGNHSTH</sequence>
<dbReference type="Proteomes" id="UP000654075">
    <property type="component" value="Unassembled WGS sequence"/>
</dbReference>
<dbReference type="InterPro" id="IPR005636">
    <property type="entry name" value="DTW"/>
</dbReference>
<organism evidence="9 10">
    <name type="scientific">Polarella glacialis</name>
    <name type="common">Dinoflagellate</name>
    <dbReference type="NCBI Taxonomy" id="89957"/>
    <lineage>
        <taxon>Eukaryota</taxon>
        <taxon>Sar</taxon>
        <taxon>Alveolata</taxon>
        <taxon>Dinophyceae</taxon>
        <taxon>Suessiales</taxon>
        <taxon>Suessiaceae</taxon>
        <taxon>Polarella</taxon>
    </lineage>
</organism>
<dbReference type="OrthoDB" id="447422at2759"/>
<feature type="region of interest" description="Disordered" evidence="7">
    <location>
        <begin position="88"/>
        <end position="117"/>
    </location>
</feature>
<evidence type="ECO:0000256" key="7">
    <source>
        <dbReference type="SAM" id="MobiDB-lite"/>
    </source>
</evidence>
<dbReference type="SMART" id="SM01144">
    <property type="entry name" value="DTW"/>
    <property type="match status" value="1"/>
</dbReference>
<dbReference type="InterPro" id="IPR039262">
    <property type="entry name" value="DTWD2/TAPT"/>
</dbReference>
<comment type="catalytic activity">
    <reaction evidence="6">
        <text>a uridine in tRNA + S-adenosyl-L-methionine = a 3-[(3S)-3-amino-3-carboxypropyl]uridine in tRNA + S-methyl-5'-thioadenosine + H(+)</text>
        <dbReference type="Rhea" id="RHEA:62432"/>
        <dbReference type="Rhea" id="RHEA-COMP:13339"/>
        <dbReference type="Rhea" id="RHEA-COMP:16092"/>
        <dbReference type="ChEBI" id="CHEBI:15378"/>
        <dbReference type="ChEBI" id="CHEBI:17509"/>
        <dbReference type="ChEBI" id="CHEBI:59789"/>
        <dbReference type="ChEBI" id="CHEBI:65315"/>
        <dbReference type="ChEBI" id="CHEBI:82930"/>
        <dbReference type="EC" id="2.5.1.25"/>
    </reaction>
</comment>
<evidence type="ECO:0000313" key="10">
    <source>
        <dbReference type="Proteomes" id="UP000654075"/>
    </source>
</evidence>
<dbReference type="PANTHER" id="PTHR21392">
    <property type="entry name" value="TRNA-URIDINE AMINOCARBOXYPROPYLTRANSFERASE 2"/>
    <property type="match status" value="1"/>
</dbReference>
<evidence type="ECO:0000256" key="6">
    <source>
        <dbReference type="ARBA" id="ARBA00048718"/>
    </source>
</evidence>
<keyword evidence="3" id="KW-0949">S-adenosyl-L-methionine</keyword>
<keyword evidence="4" id="KW-0819">tRNA processing</keyword>
<reference evidence="9" key="1">
    <citation type="submission" date="2021-02" db="EMBL/GenBank/DDBJ databases">
        <authorList>
            <person name="Dougan E. K."/>
            <person name="Rhodes N."/>
            <person name="Thang M."/>
            <person name="Chan C."/>
        </authorList>
    </citation>
    <scope>NUCLEOTIDE SEQUENCE</scope>
</reference>
<proteinExistence type="inferred from homology"/>